<evidence type="ECO:0000313" key="1">
    <source>
        <dbReference type="EMBL" id="GBP00694.1"/>
    </source>
</evidence>
<keyword evidence="2" id="KW-1185">Reference proteome</keyword>
<gene>
    <name evidence="1" type="ORF">EVAR_76943_1</name>
</gene>
<reference evidence="1 2" key="1">
    <citation type="journal article" date="2019" name="Commun. Biol.">
        <title>The bagworm genome reveals a unique fibroin gene that provides high tensile strength.</title>
        <authorList>
            <person name="Kono N."/>
            <person name="Nakamura H."/>
            <person name="Ohtoshi R."/>
            <person name="Tomita M."/>
            <person name="Numata K."/>
            <person name="Arakawa K."/>
        </authorList>
    </citation>
    <scope>NUCLEOTIDE SEQUENCE [LARGE SCALE GENOMIC DNA]</scope>
</reference>
<comment type="caution">
    <text evidence="1">The sequence shown here is derived from an EMBL/GenBank/DDBJ whole genome shotgun (WGS) entry which is preliminary data.</text>
</comment>
<dbReference type="EMBL" id="BGZK01000006">
    <property type="protein sequence ID" value="GBP00694.1"/>
    <property type="molecule type" value="Genomic_DNA"/>
</dbReference>
<organism evidence="1 2">
    <name type="scientific">Eumeta variegata</name>
    <name type="common">Bagworm moth</name>
    <name type="synonym">Eumeta japonica</name>
    <dbReference type="NCBI Taxonomy" id="151549"/>
    <lineage>
        <taxon>Eukaryota</taxon>
        <taxon>Metazoa</taxon>
        <taxon>Ecdysozoa</taxon>
        <taxon>Arthropoda</taxon>
        <taxon>Hexapoda</taxon>
        <taxon>Insecta</taxon>
        <taxon>Pterygota</taxon>
        <taxon>Neoptera</taxon>
        <taxon>Endopterygota</taxon>
        <taxon>Lepidoptera</taxon>
        <taxon>Glossata</taxon>
        <taxon>Ditrysia</taxon>
        <taxon>Tineoidea</taxon>
        <taxon>Psychidae</taxon>
        <taxon>Oiketicinae</taxon>
        <taxon>Eumeta</taxon>
    </lineage>
</organism>
<name>A0A4C1SF85_EUMVA</name>
<proteinExistence type="predicted"/>
<accession>A0A4C1SF85</accession>
<protein>
    <submittedName>
        <fullName evidence="1">Uncharacterized protein</fullName>
    </submittedName>
</protein>
<sequence length="117" mass="13421">MNPSPVVRASNKTIIKSEAIRGTCNATRFLPSASQREIRSAKTECLEYYAPPSRTTNDQGVSEYFLFLSRSQWISWKLCWNLFEQPTPENRFLYEFVVIAATTMNLCAQLNSRCSQN</sequence>
<dbReference type="Proteomes" id="UP000299102">
    <property type="component" value="Unassembled WGS sequence"/>
</dbReference>
<dbReference type="AlphaFoldDB" id="A0A4C1SF85"/>
<evidence type="ECO:0000313" key="2">
    <source>
        <dbReference type="Proteomes" id="UP000299102"/>
    </source>
</evidence>